<evidence type="ECO:0000256" key="2">
    <source>
        <dbReference type="ARBA" id="ARBA00022692"/>
    </source>
</evidence>
<dbReference type="PANTHER" id="PTHR43066:SF11">
    <property type="entry name" value="PEPTIDASE S54 RHOMBOID DOMAIN-CONTAINING PROTEIN"/>
    <property type="match status" value="1"/>
</dbReference>
<name>A0A128A2T8_9ARCH</name>
<dbReference type="AlphaFoldDB" id="A0A128A2T8"/>
<dbReference type="InterPro" id="IPR035952">
    <property type="entry name" value="Rhomboid-like_sf"/>
</dbReference>
<feature type="domain" description="Peptidase S54 rhomboid" evidence="6">
    <location>
        <begin position="89"/>
        <end position="221"/>
    </location>
</feature>
<keyword evidence="3 5" id="KW-1133">Transmembrane helix</keyword>
<organism evidence="7 8">
    <name type="scientific">Nitrosotalea devaniterrae</name>
    <dbReference type="NCBI Taxonomy" id="1078905"/>
    <lineage>
        <taxon>Archaea</taxon>
        <taxon>Nitrososphaerota</taxon>
        <taxon>Nitrososphaeria</taxon>
        <taxon>Nitrosotaleales</taxon>
        <taxon>Nitrosotaleaceae</taxon>
        <taxon>Nitrosotalea</taxon>
    </lineage>
</organism>
<reference evidence="8" key="1">
    <citation type="submission" date="2015-10" db="EMBL/GenBank/DDBJ databases">
        <authorList>
            <person name="Lehtovirta-Morley L.E."/>
            <person name="Vieille C."/>
        </authorList>
    </citation>
    <scope>NUCLEOTIDE SEQUENCE [LARGE SCALE GENOMIC DNA]</scope>
</reference>
<dbReference type="PANTHER" id="PTHR43066">
    <property type="entry name" value="RHOMBOID-RELATED PROTEIN"/>
    <property type="match status" value="1"/>
</dbReference>
<dbReference type="InterPro" id="IPR022764">
    <property type="entry name" value="Peptidase_S54_rhomboid_dom"/>
</dbReference>
<proteinExistence type="predicted"/>
<evidence type="ECO:0000313" key="7">
    <source>
        <dbReference type="EMBL" id="CUR51684.1"/>
    </source>
</evidence>
<sequence>MVIALLVKRSEISHVRLDVLWALSFYYSDLFSERMLKLGIPPPVTTALVVVNVLVFAYGILSNTQNTIISQYGFVPNGLFKDGYLGDSIVRLFTSMFIHAGIAHIAFNLFALAYMGGFAERSIGKPKFIAIYLLAGLGGALFHGVIASFLLGNGDSVLIGASGAISGILGISAALGDIRGYYWLAIQVLYVFIGSVASLSIAFAAHVGGFIAGLAMTKLLIEMERRKRNPYKDLA</sequence>
<evidence type="ECO:0000256" key="3">
    <source>
        <dbReference type="ARBA" id="ARBA00022989"/>
    </source>
</evidence>
<comment type="subcellular location">
    <subcellularLocation>
        <location evidence="1">Membrane</location>
        <topology evidence="1">Multi-pass membrane protein</topology>
    </subcellularLocation>
</comment>
<dbReference type="Proteomes" id="UP000196239">
    <property type="component" value="Chromosome 1"/>
</dbReference>
<evidence type="ECO:0000259" key="6">
    <source>
        <dbReference type="Pfam" id="PF01694"/>
    </source>
</evidence>
<feature type="transmembrane region" description="Helical" evidence="5">
    <location>
        <begin position="203"/>
        <end position="221"/>
    </location>
</feature>
<keyword evidence="4 5" id="KW-0472">Membrane</keyword>
<dbReference type="GO" id="GO:0016020">
    <property type="term" value="C:membrane"/>
    <property type="evidence" value="ECO:0007669"/>
    <property type="project" value="UniProtKB-SubCell"/>
</dbReference>
<protein>
    <recommendedName>
        <fullName evidence="6">Peptidase S54 rhomboid domain-containing protein</fullName>
    </recommendedName>
</protein>
<dbReference type="GO" id="GO:0004252">
    <property type="term" value="F:serine-type endopeptidase activity"/>
    <property type="evidence" value="ECO:0007669"/>
    <property type="project" value="InterPro"/>
</dbReference>
<dbReference type="Gene3D" id="1.20.1540.10">
    <property type="entry name" value="Rhomboid-like"/>
    <property type="match status" value="1"/>
</dbReference>
<accession>A0A128A2T8</accession>
<feature type="transmembrane region" description="Helical" evidence="5">
    <location>
        <begin position="96"/>
        <end position="117"/>
    </location>
</feature>
<keyword evidence="8" id="KW-1185">Reference proteome</keyword>
<keyword evidence="2 5" id="KW-0812">Transmembrane</keyword>
<evidence type="ECO:0000256" key="1">
    <source>
        <dbReference type="ARBA" id="ARBA00004141"/>
    </source>
</evidence>
<feature type="transmembrane region" description="Helical" evidence="5">
    <location>
        <begin position="44"/>
        <end position="61"/>
    </location>
</feature>
<dbReference type="Pfam" id="PF01694">
    <property type="entry name" value="Rhomboid"/>
    <property type="match status" value="1"/>
</dbReference>
<evidence type="ECO:0000256" key="5">
    <source>
        <dbReference type="SAM" id="Phobius"/>
    </source>
</evidence>
<gene>
    <name evidence="7" type="ORF">NDEV_0919</name>
</gene>
<dbReference type="EMBL" id="LN890280">
    <property type="protein sequence ID" value="CUR51684.1"/>
    <property type="molecule type" value="Genomic_DNA"/>
</dbReference>
<evidence type="ECO:0000256" key="4">
    <source>
        <dbReference type="ARBA" id="ARBA00023136"/>
    </source>
</evidence>
<feature type="transmembrane region" description="Helical" evidence="5">
    <location>
        <begin position="129"/>
        <end position="151"/>
    </location>
</feature>
<feature type="transmembrane region" description="Helical" evidence="5">
    <location>
        <begin position="157"/>
        <end position="175"/>
    </location>
</feature>
<dbReference type="KEGG" id="ndv:NDEV_0919"/>
<evidence type="ECO:0000313" key="8">
    <source>
        <dbReference type="Proteomes" id="UP000196239"/>
    </source>
</evidence>
<dbReference type="SUPFAM" id="SSF144091">
    <property type="entry name" value="Rhomboid-like"/>
    <property type="match status" value="1"/>
</dbReference>